<organism evidence="1 2">
    <name type="scientific">Punica granatum</name>
    <name type="common">Pomegranate</name>
    <dbReference type="NCBI Taxonomy" id="22663"/>
    <lineage>
        <taxon>Eukaryota</taxon>
        <taxon>Viridiplantae</taxon>
        <taxon>Streptophyta</taxon>
        <taxon>Embryophyta</taxon>
        <taxon>Tracheophyta</taxon>
        <taxon>Spermatophyta</taxon>
        <taxon>Magnoliopsida</taxon>
        <taxon>eudicotyledons</taxon>
        <taxon>Gunneridae</taxon>
        <taxon>Pentapetalae</taxon>
        <taxon>rosids</taxon>
        <taxon>malvids</taxon>
        <taxon>Myrtales</taxon>
        <taxon>Lythraceae</taxon>
        <taxon>Punica</taxon>
    </lineage>
</organism>
<keyword evidence="2" id="KW-1185">Reference proteome</keyword>
<sequence>MERDTTAVAGTKWDASHDLWLHPLIERATKEGQAVSTPFWSTGSNREHPTKARVIHGLCTFETVHERLDLFLRSPRNSTSLGAVVGAVVPTLFFSDCHGHYFSGACCSRVQPGHPILLPLPRLFPCIPRLGIIPLRL</sequence>
<dbReference type="Proteomes" id="UP000233551">
    <property type="component" value="Unassembled WGS sequence"/>
</dbReference>
<evidence type="ECO:0000313" key="1">
    <source>
        <dbReference type="EMBL" id="PKI71951.1"/>
    </source>
</evidence>
<evidence type="ECO:0000313" key="2">
    <source>
        <dbReference type="Proteomes" id="UP000233551"/>
    </source>
</evidence>
<dbReference type="AlphaFoldDB" id="A0A2I0KU06"/>
<proteinExistence type="predicted"/>
<gene>
    <name evidence="1" type="ORF">CRG98_007634</name>
</gene>
<comment type="caution">
    <text evidence="1">The sequence shown here is derived from an EMBL/GenBank/DDBJ whole genome shotgun (WGS) entry which is preliminary data.</text>
</comment>
<protein>
    <submittedName>
        <fullName evidence="1">Uncharacterized protein</fullName>
    </submittedName>
</protein>
<accession>A0A2I0KU06</accession>
<name>A0A2I0KU06_PUNGR</name>
<reference evidence="1 2" key="1">
    <citation type="submission" date="2017-11" db="EMBL/GenBank/DDBJ databases">
        <title>De-novo sequencing of pomegranate (Punica granatum L.) genome.</title>
        <authorList>
            <person name="Akparov Z."/>
            <person name="Amiraslanov A."/>
            <person name="Hajiyeva S."/>
            <person name="Abbasov M."/>
            <person name="Kaur K."/>
            <person name="Hamwieh A."/>
            <person name="Solovyev V."/>
            <person name="Salamov A."/>
            <person name="Braich B."/>
            <person name="Kosarev P."/>
            <person name="Mahmoud A."/>
            <person name="Hajiyev E."/>
            <person name="Babayeva S."/>
            <person name="Izzatullayeva V."/>
            <person name="Mammadov A."/>
            <person name="Mammadov A."/>
            <person name="Sharifova S."/>
            <person name="Ojaghi J."/>
            <person name="Eynullazada K."/>
            <person name="Bayramov B."/>
            <person name="Abdulazimova A."/>
            <person name="Shahmuradov I."/>
        </authorList>
    </citation>
    <scope>NUCLEOTIDE SEQUENCE [LARGE SCALE GENOMIC DNA]</scope>
    <source>
        <strain evidence="2">cv. AG2017</strain>
        <tissue evidence="1">Leaf</tissue>
    </source>
</reference>
<dbReference type="EMBL" id="PGOL01000346">
    <property type="protein sequence ID" value="PKI71951.1"/>
    <property type="molecule type" value="Genomic_DNA"/>
</dbReference>